<dbReference type="InterPro" id="IPR017853">
    <property type="entry name" value="GH"/>
</dbReference>
<dbReference type="CDD" id="cd11350">
    <property type="entry name" value="AmyAc_4"/>
    <property type="match status" value="1"/>
</dbReference>
<feature type="domain" description="Glycosyl hydrolase family 13 catalytic" evidence="3">
    <location>
        <begin position="392"/>
        <end position="753"/>
    </location>
</feature>
<proteinExistence type="inferred from homology"/>
<gene>
    <name evidence="4" type="ORF">GCM10023331_03110</name>
</gene>
<dbReference type="InterPro" id="IPR013783">
    <property type="entry name" value="Ig-like_fold"/>
</dbReference>
<protein>
    <recommendedName>
        <fullName evidence="3">Glycosyl hydrolase family 13 catalytic domain-containing protein</fullName>
    </recommendedName>
</protein>
<evidence type="ECO:0000256" key="2">
    <source>
        <dbReference type="SAM" id="SignalP"/>
    </source>
</evidence>
<dbReference type="InterPro" id="IPR014756">
    <property type="entry name" value="Ig_E-set"/>
</dbReference>
<dbReference type="Pfam" id="PF00128">
    <property type="entry name" value="Alpha-amylase"/>
    <property type="match status" value="1"/>
</dbReference>
<dbReference type="SUPFAM" id="SSF81296">
    <property type="entry name" value="E set domains"/>
    <property type="match status" value="1"/>
</dbReference>
<comment type="caution">
    <text evidence="4">The sequence shown here is derived from an EMBL/GenBank/DDBJ whole genome shotgun (WGS) entry which is preliminary data.</text>
</comment>
<feature type="chain" id="PRO_5047005710" description="Glycosyl hydrolase family 13 catalytic domain-containing protein" evidence="2">
    <location>
        <begin position="28"/>
        <end position="1288"/>
    </location>
</feature>
<dbReference type="Proteomes" id="UP001500298">
    <property type="component" value="Unassembled WGS sequence"/>
</dbReference>
<dbReference type="InterPro" id="IPR006047">
    <property type="entry name" value="GH13_cat_dom"/>
</dbReference>
<dbReference type="SMART" id="SM00642">
    <property type="entry name" value="Aamy"/>
    <property type="match status" value="1"/>
</dbReference>
<dbReference type="PANTHER" id="PTHR43002">
    <property type="entry name" value="GLYCOGEN DEBRANCHING ENZYME"/>
    <property type="match status" value="1"/>
</dbReference>
<dbReference type="SUPFAM" id="SSF51445">
    <property type="entry name" value="(Trans)glycosidases"/>
    <property type="match status" value="1"/>
</dbReference>
<evidence type="ECO:0000313" key="4">
    <source>
        <dbReference type="EMBL" id="GAA4822159.1"/>
    </source>
</evidence>
<dbReference type="EMBL" id="BAABJX010000006">
    <property type="protein sequence ID" value="GAA4822159.1"/>
    <property type="molecule type" value="Genomic_DNA"/>
</dbReference>
<dbReference type="Gene3D" id="2.60.40.10">
    <property type="entry name" value="Immunoglobulins"/>
    <property type="match status" value="1"/>
</dbReference>
<dbReference type="Gene3D" id="3.20.20.80">
    <property type="entry name" value="Glycosidases"/>
    <property type="match status" value="1"/>
</dbReference>
<dbReference type="InterPro" id="IPR026444">
    <property type="entry name" value="Secre_tail"/>
</dbReference>
<dbReference type="InterPro" id="IPR032522">
    <property type="entry name" value="DUF4961"/>
</dbReference>
<evidence type="ECO:0000259" key="3">
    <source>
        <dbReference type="SMART" id="SM00642"/>
    </source>
</evidence>
<feature type="signal peptide" evidence="2">
    <location>
        <begin position="1"/>
        <end position="27"/>
    </location>
</feature>
<reference evidence="5" key="1">
    <citation type="journal article" date="2019" name="Int. J. Syst. Evol. Microbiol.">
        <title>The Global Catalogue of Microorganisms (GCM) 10K type strain sequencing project: providing services to taxonomists for standard genome sequencing and annotation.</title>
        <authorList>
            <consortium name="The Broad Institute Genomics Platform"/>
            <consortium name="The Broad Institute Genome Sequencing Center for Infectious Disease"/>
            <person name="Wu L."/>
            <person name="Ma J."/>
        </authorList>
    </citation>
    <scope>NUCLEOTIDE SEQUENCE [LARGE SCALE GENOMIC DNA]</scope>
    <source>
        <strain evidence="5">JCM 18326</strain>
    </source>
</reference>
<name>A0ABP9CXS7_9BACT</name>
<keyword evidence="5" id="KW-1185">Reference proteome</keyword>
<organism evidence="4 5">
    <name type="scientific">Algivirga pacifica</name>
    <dbReference type="NCBI Taxonomy" id="1162670"/>
    <lineage>
        <taxon>Bacteria</taxon>
        <taxon>Pseudomonadati</taxon>
        <taxon>Bacteroidota</taxon>
        <taxon>Cytophagia</taxon>
        <taxon>Cytophagales</taxon>
        <taxon>Flammeovirgaceae</taxon>
        <taxon>Algivirga</taxon>
    </lineage>
</organism>
<dbReference type="NCBIfam" id="TIGR04183">
    <property type="entry name" value="Por_Secre_tail"/>
    <property type="match status" value="1"/>
</dbReference>
<sequence length="1288" mass="143151">MRYMHRKIYYLFLLIPLLAFVLPGVQAQTLTTDPATFGPNDEVTFTFDVSGNSTLEGLSEAWVWVWKEAPATPEATVPTNVNPADANADGAKLTKGDNNTWTITFTPAEFMTIPDGKLDKMGILMKGKDWSNGQTSDFILEVVQEGQLSVSITAPVEGSILEEGEQITIEATSSLEADLSLWVNDAEVKQSQATTTISYTHTVTSSGTVKVEVKAVAGEQSVVDQKVYTVKPTVEVAARPAGLHLGVNYDAQDPTKATLVLQDPVKKKEFVYLIGDFNDWEASEEYVMKKSEEADANYFWLEITGLESGKEYIYQYLIDGNIRIADPYTEKVSDPFDDKYINSGIIRYPNLIAYPEGKTTYRASVLQTNQEAYTWQVTDFVRPAKEELVVYEMHIRDFTDEDTYKAAMARLDHIDELGANAIHLMPINEFEGNDSWGYNPNFYFAPDKYYGTKNDLKAFIDECHSRGIAVVIDMVLNHSYHSSPFNRMYNDGDFGDPTADNPWYNTTSPNTVFSWGVDFDHESVYTQALLDSVNAHWVKEYHIDGYRFDFTKGFTNTPGDGGAYDAKRIELLKRMADELWKVDQESYVILEHFAPLEEEEELTDHGMMVWGNINHDFRDTGKGGSASLDWQYYANRGMNEKGLMSYMESHDEERMMYDALNYGLQQGTYDVQEKVTALERMKLNAAFFFPIPGPKMIWQFGELGYDVSINQVALGGTVDEGNRTGRKPVLWEYKDDADRLKLYQVYQALIGLRAEKGLSDLAPEDVTLDMGAGKSIKTYALDNGDFGMRTIGNFGLSPMSVAYDYSGKSAVWYNFFDGGNEVEAKGSLILGPGEFVVLVNQQVAFPQAGLTAQQGAAVAVEPARFKKETPIKVVFDANFGDATLADASEIYMVAGVVTEAPDSETLVSIVDDNTKGKMTKNADGLWELSLTPSEYFALDANVFPFRMGVTFRNADGSVTVNDQGKPFFFAVESFPEELYLVGSMVDWDLAQALPMTNVSPGIYEVEVSITTTDDFKLIDALSWDVGNEYGSEDGTNIIEADGFGGEISLPAGLSSGRYKLTADFLTLTLSYQLLGEIDITLPEELTFNPENWAADKTLTITFDATGTPVEGVSDLYLWSWVDDGSEEQPGDQNNGEWAASSDAAKWTNNNDGTYSITMVPTEYYATTKEVIDTYGISFLLKSKDGSSKTSDYGPFKPNTISSVAPEFKTVPLRLAPNPASTQVNVLTDNHVQIERISIISLSGAEIKRYTPQTKGKATVDASLLKDGLYIMQVETNEGIRALRLFIRH</sequence>
<comment type="similarity">
    <text evidence="1">Belongs to the glycosyl hydrolase 13 family.</text>
</comment>
<keyword evidence="2" id="KW-0732">Signal</keyword>
<accession>A0ABP9CXS7</accession>
<dbReference type="Pfam" id="PF18962">
    <property type="entry name" value="Por_Secre_tail"/>
    <property type="match status" value="1"/>
</dbReference>
<dbReference type="Pfam" id="PF16328">
    <property type="entry name" value="DUF4961"/>
    <property type="match status" value="1"/>
</dbReference>
<dbReference type="Gene3D" id="2.60.40.3620">
    <property type="match status" value="1"/>
</dbReference>
<evidence type="ECO:0000256" key="1">
    <source>
        <dbReference type="ARBA" id="ARBA00008061"/>
    </source>
</evidence>
<evidence type="ECO:0000313" key="5">
    <source>
        <dbReference type="Proteomes" id="UP001500298"/>
    </source>
</evidence>